<keyword evidence="2" id="KW-1133">Transmembrane helix</keyword>
<gene>
    <name evidence="4" type="ORF">UQ68_12180</name>
</gene>
<dbReference type="InterPro" id="IPR032179">
    <property type="entry name" value="Cry22Aa_Ig-like"/>
</dbReference>
<evidence type="ECO:0000259" key="3">
    <source>
        <dbReference type="Pfam" id="PF16403"/>
    </source>
</evidence>
<accession>A0ABR5E604</accession>
<protein>
    <submittedName>
        <fullName evidence="4">Cell surface protein</fullName>
    </submittedName>
</protein>
<feature type="region of interest" description="Disordered" evidence="1">
    <location>
        <begin position="335"/>
        <end position="369"/>
    </location>
</feature>
<evidence type="ECO:0000256" key="1">
    <source>
        <dbReference type="SAM" id="MobiDB-lite"/>
    </source>
</evidence>
<dbReference type="EMBL" id="JYOM01000015">
    <property type="protein sequence ID" value="KKD45043.1"/>
    <property type="molecule type" value="Genomic_DNA"/>
</dbReference>
<keyword evidence="2" id="KW-0812">Transmembrane</keyword>
<reference evidence="4 5" key="1">
    <citation type="submission" date="2015-02" db="EMBL/GenBank/DDBJ databases">
        <title>Sequencing of Listeria spp. dairy environmental strains.</title>
        <authorList>
            <person name="Muhterem-Uyar M."/>
            <person name="Wagner M."/>
            <person name="Schmitz-Esser S."/>
            <person name="Stessl B."/>
        </authorList>
    </citation>
    <scope>NUCLEOTIDE SEQUENCE [LARGE SCALE GENOMIC DNA]</scope>
    <source>
        <strain evidence="4 5">7KSM</strain>
    </source>
</reference>
<comment type="caution">
    <text evidence="4">The sequence shown here is derived from an EMBL/GenBank/DDBJ whole genome shotgun (WGS) entry which is preliminary data.</text>
</comment>
<dbReference type="NCBIfam" id="TIGR01167">
    <property type="entry name" value="LPXTG_anchor"/>
    <property type="match status" value="1"/>
</dbReference>
<feature type="transmembrane region" description="Helical" evidence="2">
    <location>
        <begin position="387"/>
        <end position="405"/>
    </location>
</feature>
<dbReference type="Pfam" id="PF16403">
    <property type="entry name" value="Bact_surface_Ig-like"/>
    <property type="match status" value="2"/>
</dbReference>
<feature type="domain" description="Pesticidal crystal protein Cry22Aa Ig-like" evidence="3">
    <location>
        <begin position="181"/>
        <end position="247"/>
    </location>
</feature>
<feature type="domain" description="Pesticidal crystal protein Cry22Aa Ig-like" evidence="3">
    <location>
        <begin position="262"/>
        <end position="330"/>
    </location>
</feature>
<sequence>MKKIITLLATVALASIVVFNFIPGIVASAANTSESNLTYKDVKSGFYFVGYENVQLEKGKSYKYTVAYEANVDMTMNNTITGQNAKAGLFTPKSSGAELNSNYVTRTNGNVTDVADANRKVFTHTFEFTAKENTKADIGVFLTPGSVLPNAPDSTLIWKSVSVVDETPAEQPEAPVISATDKTIKQDDSFNPLAEVTATDKKDGDITKDVKVTKNTVDTSKAGVYDVDYSVTNSSNLTTTKSIKVTVEAGDAKVNTAPVINAKDQTIKVGDAFNALKDVTATDKEDGDLTAKIKITKDTVNNSEKGVYQVTYTVTDSGNLSATLTIKVTVTKDGEISIEPTDPKDPTNPSKPTVPKKPNDDPTNVKKVSKTADVKTAKIPKTGDNSMIWIVLSGLGLVAIGITTYRKKSTR</sequence>
<feature type="compositionally biased region" description="Basic and acidic residues" evidence="1">
    <location>
        <begin position="335"/>
        <end position="345"/>
    </location>
</feature>
<proteinExistence type="predicted"/>
<dbReference type="RefSeq" id="WP_003745490.1">
    <property type="nucleotide sequence ID" value="NZ_JAARSA010000004.1"/>
</dbReference>
<organism evidence="4 5">
    <name type="scientific">Listeria seeligeri</name>
    <dbReference type="NCBI Taxonomy" id="1640"/>
    <lineage>
        <taxon>Bacteria</taxon>
        <taxon>Bacillati</taxon>
        <taxon>Bacillota</taxon>
        <taxon>Bacilli</taxon>
        <taxon>Bacillales</taxon>
        <taxon>Listeriaceae</taxon>
        <taxon>Listeria</taxon>
    </lineage>
</organism>
<keyword evidence="2" id="KW-0472">Membrane</keyword>
<evidence type="ECO:0000256" key="2">
    <source>
        <dbReference type="SAM" id="Phobius"/>
    </source>
</evidence>
<keyword evidence="5" id="KW-1185">Reference proteome</keyword>
<dbReference type="Proteomes" id="UP000033536">
    <property type="component" value="Unassembled WGS sequence"/>
</dbReference>
<evidence type="ECO:0000313" key="5">
    <source>
        <dbReference type="Proteomes" id="UP000033536"/>
    </source>
</evidence>
<feature type="compositionally biased region" description="Basic and acidic residues" evidence="1">
    <location>
        <begin position="357"/>
        <end position="369"/>
    </location>
</feature>
<dbReference type="InterPro" id="IPR013783">
    <property type="entry name" value="Ig-like_fold"/>
</dbReference>
<evidence type="ECO:0000313" key="4">
    <source>
        <dbReference type="EMBL" id="KKD45043.1"/>
    </source>
</evidence>
<name>A0ABR5E604_LISSE</name>
<dbReference type="Gene3D" id="2.60.40.10">
    <property type="entry name" value="Immunoglobulins"/>
    <property type="match status" value="2"/>
</dbReference>